<dbReference type="PANTHER" id="PTHR32343:SF75">
    <property type="entry name" value="OS04G0594400 PROTEIN"/>
    <property type="match status" value="1"/>
</dbReference>
<dbReference type="PROSITE" id="PS50102">
    <property type="entry name" value="RRM"/>
    <property type="match status" value="1"/>
</dbReference>
<evidence type="ECO:0000313" key="4">
    <source>
        <dbReference type="EMBL" id="URE36709.1"/>
    </source>
</evidence>
<evidence type="ECO:0000256" key="2">
    <source>
        <dbReference type="SAM" id="MobiDB-lite"/>
    </source>
</evidence>
<organism evidence="4 5">
    <name type="scientific">Musa troglodytarum</name>
    <name type="common">fe'i banana</name>
    <dbReference type="NCBI Taxonomy" id="320322"/>
    <lineage>
        <taxon>Eukaryota</taxon>
        <taxon>Viridiplantae</taxon>
        <taxon>Streptophyta</taxon>
        <taxon>Embryophyta</taxon>
        <taxon>Tracheophyta</taxon>
        <taxon>Spermatophyta</taxon>
        <taxon>Magnoliopsida</taxon>
        <taxon>Liliopsida</taxon>
        <taxon>Zingiberales</taxon>
        <taxon>Musaceae</taxon>
        <taxon>Musa</taxon>
    </lineage>
</organism>
<dbReference type="PANTHER" id="PTHR32343">
    <property type="entry name" value="SERINE/ARGININE-RICH SPLICING FACTOR"/>
    <property type="match status" value="1"/>
</dbReference>
<dbReference type="EMBL" id="CP097510">
    <property type="protein sequence ID" value="URE36709.1"/>
    <property type="molecule type" value="Genomic_DNA"/>
</dbReference>
<dbReference type="GO" id="GO:0003723">
    <property type="term" value="F:RNA binding"/>
    <property type="evidence" value="ECO:0007669"/>
    <property type="project" value="UniProtKB-UniRule"/>
</dbReference>
<dbReference type="Pfam" id="PF00076">
    <property type="entry name" value="RRM_1"/>
    <property type="match status" value="1"/>
</dbReference>
<name>A0A9E7L3N2_9LILI</name>
<dbReference type="OrthoDB" id="7763451at2759"/>
<accession>A0A9E7L3N2</accession>
<feature type="domain" description="RRM" evidence="3">
    <location>
        <begin position="6"/>
        <end position="89"/>
    </location>
</feature>
<dbReference type="InterPro" id="IPR000504">
    <property type="entry name" value="RRM_dom"/>
</dbReference>
<evidence type="ECO:0000259" key="3">
    <source>
        <dbReference type="PROSITE" id="PS50102"/>
    </source>
</evidence>
<dbReference type="Gene3D" id="3.30.70.330">
    <property type="match status" value="1"/>
</dbReference>
<feature type="region of interest" description="Disordered" evidence="2">
    <location>
        <begin position="252"/>
        <end position="320"/>
    </location>
</feature>
<keyword evidence="5" id="KW-1185">Reference proteome</keyword>
<evidence type="ECO:0000256" key="1">
    <source>
        <dbReference type="PROSITE-ProRule" id="PRU00176"/>
    </source>
</evidence>
<feature type="compositionally biased region" description="Low complexity" evidence="2">
    <location>
        <begin position="284"/>
        <end position="298"/>
    </location>
</feature>
<reference evidence="4" key="1">
    <citation type="submission" date="2022-05" db="EMBL/GenBank/DDBJ databases">
        <title>The Musa troglodytarum L. genome provides insights into the mechanism of non-climacteric behaviour and enrichment of carotenoids.</title>
        <authorList>
            <person name="Wang J."/>
        </authorList>
    </citation>
    <scope>NUCLEOTIDE SEQUENCE</scope>
    <source>
        <tissue evidence="4">Leaf</tissue>
    </source>
</reference>
<feature type="compositionally biased region" description="Basic and acidic residues" evidence="2">
    <location>
        <begin position="256"/>
        <end position="281"/>
    </location>
</feature>
<proteinExistence type="predicted"/>
<protein>
    <submittedName>
        <fullName evidence="4">RRM</fullName>
    </submittedName>
</protein>
<dbReference type="SUPFAM" id="SSF54928">
    <property type="entry name" value="RNA-binding domain, RBD"/>
    <property type="match status" value="1"/>
</dbReference>
<sequence>MLLQVSTVKISNVSRGASVQDIKEFFSFSGDIVYIEMQSVDESSQVAYVTFKDSQGAETALLLTFPLESWSPKDIPLVYKELECEGAKICDLVIDITPAVDYQLPATVLIPPASNDADEGAGGIGSAVRKAENVVTTMLAKGFVLGKDALNKAKSFDEKHQLTSTASAKVSDLDKRMGLSEKISMGTAAVNEKVMEMDQKYQVSEKTRSAIAAAEQKVSTAGAAIMKNRYVFTGAAWVTGALGKVARAASDVGTKAMDKAATEQERRKVEEQLAKGHESGGPKDSTTFSKDSTTSNDSPTSKDSPAKHQDKPEPAQGSIP</sequence>
<dbReference type="InterPro" id="IPR012677">
    <property type="entry name" value="Nucleotide-bd_a/b_plait_sf"/>
</dbReference>
<feature type="compositionally biased region" description="Basic and acidic residues" evidence="2">
    <location>
        <begin position="304"/>
        <end position="313"/>
    </location>
</feature>
<dbReference type="AlphaFoldDB" id="A0A9E7L3N2"/>
<dbReference type="InterPro" id="IPR035979">
    <property type="entry name" value="RBD_domain_sf"/>
</dbReference>
<evidence type="ECO:0000313" key="5">
    <source>
        <dbReference type="Proteomes" id="UP001055439"/>
    </source>
</evidence>
<keyword evidence="1" id="KW-0694">RNA-binding</keyword>
<dbReference type="Proteomes" id="UP001055439">
    <property type="component" value="Chromosome 8"/>
</dbReference>
<gene>
    <name evidence="4" type="ORF">MUK42_17141</name>
</gene>